<feature type="compositionally biased region" description="Polar residues" evidence="6">
    <location>
        <begin position="237"/>
        <end position="259"/>
    </location>
</feature>
<proteinExistence type="inferred from homology"/>
<keyword evidence="9" id="KW-1185">Reference proteome</keyword>
<evidence type="ECO:0000256" key="2">
    <source>
        <dbReference type="ARBA" id="ARBA00009565"/>
    </source>
</evidence>
<dbReference type="PANTHER" id="PTHR23320">
    <property type="entry name" value="MEMBRANE-SPANNING 4-DOMAINS SUBFAMILY A MS4A -RELATED"/>
    <property type="match status" value="1"/>
</dbReference>
<feature type="transmembrane region" description="Helical" evidence="7">
    <location>
        <begin position="50"/>
        <end position="71"/>
    </location>
</feature>
<dbReference type="GO" id="GO:0007166">
    <property type="term" value="P:cell surface receptor signaling pathway"/>
    <property type="evidence" value="ECO:0007669"/>
    <property type="project" value="TreeGrafter"/>
</dbReference>
<evidence type="ECO:0000256" key="3">
    <source>
        <dbReference type="ARBA" id="ARBA00022692"/>
    </source>
</evidence>
<dbReference type="PANTHER" id="PTHR23320:SF5">
    <property type="entry name" value="MEMBRANE-SPANNING 4-DOMAINS SUBFAMILY A MEMBER 10"/>
    <property type="match status" value="1"/>
</dbReference>
<feature type="transmembrane region" description="Helical" evidence="7">
    <location>
        <begin position="116"/>
        <end position="135"/>
    </location>
</feature>
<comment type="subcellular location">
    <subcellularLocation>
        <location evidence="1">Membrane</location>
        <topology evidence="1">Multi-pass membrane protein</topology>
    </subcellularLocation>
</comment>
<keyword evidence="4 7" id="KW-1133">Transmembrane helix</keyword>
<keyword evidence="5 7" id="KW-0472">Membrane</keyword>
<reference evidence="8" key="1">
    <citation type="submission" date="2022-12" db="EMBL/GenBank/DDBJ databases">
        <authorList>
            <person name="Alioto T."/>
            <person name="Alioto T."/>
            <person name="Gomez Garrido J."/>
        </authorList>
    </citation>
    <scope>NUCLEOTIDE SEQUENCE</scope>
</reference>
<accession>A0AA35JNS9</accession>
<evidence type="ECO:0000256" key="6">
    <source>
        <dbReference type="SAM" id="MobiDB-lite"/>
    </source>
</evidence>
<protein>
    <submittedName>
        <fullName evidence="8">B-lymphocyte antigen CD20-like isoform X1</fullName>
    </submittedName>
</protein>
<dbReference type="Pfam" id="PF04103">
    <property type="entry name" value="CD20"/>
    <property type="match status" value="1"/>
</dbReference>
<dbReference type="InterPro" id="IPR030417">
    <property type="entry name" value="MS4A"/>
</dbReference>
<name>A0AA35JNS9_9SAUR</name>
<keyword evidence="3 7" id="KW-0812">Transmembrane</keyword>
<gene>
    <name evidence="8" type="ORF">PODLI_1B023466</name>
</gene>
<comment type="similarity">
    <text evidence="2">Belongs to the MS4A family.</text>
</comment>
<evidence type="ECO:0000313" key="8">
    <source>
        <dbReference type="EMBL" id="CAI5762991.1"/>
    </source>
</evidence>
<evidence type="ECO:0000313" key="9">
    <source>
        <dbReference type="Proteomes" id="UP001178461"/>
    </source>
</evidence>
<evidence type="ECO:0000256" key="5">
    <source>
        <dbReference type="ARBA" id="ARBA00023136"/>
    </source>
</evidence>
<feature type="region of interest" description="Disordered" evidence="6">
    <location>
        <begin position="204"/>
        <end position="272"/>
    </location>
</feature>
<evidence type="ECO:0000256" key="4">
    <source>
        <dbReference type="ARBA" id="ARBA00022989"/>
    </source>
</evidence>
<dbReference type="GO" id="GO:0005886">
    <property type="term" value="C:plasma membrane"/>
    <property type="evidence" value="ECO:0007669"/>
    <property type="project" value="TreeGrafter"/>
</dbReference>
<evidence type="ECO:0000256" key="7">
    <source>
        <dbReference type="SAM" id="Phobius"/>
    </source>
</evidence>
<sequence length="272" mass="30021">METTPGSLFYPRMDQYRLAPQAPYPGNVVVVVPPSHVGAGQKKLIEENDALGAMQVVIAMIHLGLGGILLFSSKDCDTWIMTVWYPFWGGALFLISGCLSSAVTRKSVAGLRAFSYLFNTLSGLGAIAGMCLLLIDVIKNRERNSYAVTETSHFISKYLLPQIPNISNYCKTTGAYEMGILCVMLFFSFLEATTAFSVLYNSRDKKKHRSDNEEQNVALTSLPQPHYANGVPDPPQYTATEANRYSQLPESIPGNTQTDWPRYAASYEPHTG</sequence>
<feature type="transmembrane region" description="Helical" evidence="7">
    <location>
        <begin position="178"/>
        <end position="200"/>
    </location>
</feature>
<feature type="transmembrane region" description="Helical" evidence="7">
    <location>
        <begin position="83"/>
        <end position="104"/>
    </location>
</feature>
<dbReference type="EMBL" id="OX395126">
    <property type="protein sequence ID" value="CAI5762991.1"/>
    <property type="molecule type" value="Genomic_DNA"/>
</dbReference>
<evidence type="ECO:0000256" key="1">
    <source>
        <dbReference type="ARBA" id="ARBA00004141"/>
    </source>
</evidence>
<dbReference type="InterPro" id="IPR007237">
    <property type="entry name" value="CD20-like"/>
</dbReference>
<dbReference type="Proteomes" id="UP001178461">
    <property type="component" value="Chromosome 1"/>
</dbReference>
<organism evidence="8 9">
    <name type="scientific">Podarcis lilfordi</name>
    <name type="common">Lilford's wall lizard</name>
    <dbReference type="NCBI Taxonomy" id="74358"/>
    <lineage>
        <taxon>Eukaryota</taxon>
        <taxon>Metazoa</taxon>
        <taxon>Chordata</taxon>
        <taxon>Craniata</taxon>
        <taxon>Vertebrata</taxon>
        <taxon>Euteleostomi</taxon>
        <taxon>Lepidosauria</taxon>
        <taxon>Squamata</taxon>
        <taxon>Bifurcata</taxon>
        <taxon>Unidentata</taxon>
        <taxon>Episquamata</taxon>
        <taxon>Laterata</taxon>
        <taxon>Lacertibaenia</taxon>
        <taxon>Lacertidae</taxon>
        <taxon>Podarcis</taxon>
    </lineage>
</organism>
<dbReference type="AlphaFoldDB" id="A0AA35JNS9"/>